<evidence type="ECO:0000313" key="1">
    <source>
        <dbReference type="EMBL" id="CAK0783597.1"/>
    </source>
</evidence>
<gene>
    <name evidence="1" type="ORF">CVIRNUC_006796</name>
</gene>
<keyword evidence="2" id="KW-1185">Reference proteome</keyword>
<dbReference type="Proteomes" id="UP001314263">
    <property type="component" value="Unassembled WGS sequence"/>
</dbReference>
<comment type="caution">
    <text evidence="1">The sequence shown here is derived from an EMBL/GenBank/DDBJ whole genome shotgun (WGS) entry which is preliminary data.</text>
</comment>
<dbReference type="AlphaFoldDB" id="A0AAV1IBK6"/>
<proteinExistence type="predicted"/>
<reference evidence="1 2" key="1">
    <citation type="submission" date="2023-10" db="EMBL/GenBank/DDBJ databases">
        <authorList>
            <person name="Maclean D."/>
            <person name="Macfadyen A."/>
        </authorList>
    </citation>
    <scope>NUCLEOTIDE SEQUENCE [LARGE SCALE GENOMIC DNA]</scope>
</reference>
<dbReference type="EMBL" id="CAUYUE010000008">
    <property type="protein sequence ID" value="CAK0783597.1"/>
    <property type="molecule type" value="Genomic_DNA"/>
</dbReference>
<name>A0AAV1IBK6_9CHLO</name>
<accession>A0AAV1IBK6</accession>
<protein>
    <submittedName>
        <fullName evidence="1">Uncharacterized protein</fullName>
    </submittedName>
</protein>
<organism evidence="1 2">
    <name type="scientific">Coccomyxa viridis</name>
    <dbReference type="NCBI Taxonomy" id="1274662"/>
    <lineage>
        <taxon>Eukaryota</taxon>
        <taxon>Viridiplantae</taxon>
        <taxon>Chlorophyta</taxon>
        <taxon>core chlorophytes</taxon>
        <taxon>Trebouxiophyceae</taxon>
        <taxon>Trebouxiophyceae incertae sedis</taxon>
        <taxon>Coccomyxaceae</taxon>
        <taxon>Coccomyxa</taxon>
    </lineage>
</organism>
<evidence type="ECO:0000313" key="2">
    <source>
        <dbReference type="Proteomes" id="UP001314263"/>
    </source>
</evidence>
<sequence>MMAIQPGQAQIFNYTAAVSGWTDTFNPYPSALTNASIPTVRQNMDTPAKLGAILYNSIAQNQSYGVSEVMRWLIRPTSDPASPIPSANITDFNRISSNLGAAIAYAMTYAYQNTSDTTPIIEDPQANLPLLRSGVDPLVSVNPNATDVFYVAAAALMGVISNGCDALSTCQGSLCHTPKYIVRFRVSTCCTSVAPMLSAISRQLHLFGNDNLLGFPNLIDDVMPAYFQAQNPTALEFLSRVDFGDTSQLASAACNSNATSNYMGRTVLLDVNSNTPGAPPVASALDCCLACIGNAQCNVWVYCGGGYGCSGCNKQEVNYRAGASWGGQTFGPYARGCHDSDDHGTSLFPIGTCTLKSAVIKTSPQAYPPSDTVDFTSGYLTRHNAR</sequence>